<dbReference type="Proteomes" id="UP000321822">
    <property type="component" value="Unassembled WGS sequence"/>
</dbReference>
<reference evidence="2 3" key="1">
    <citation type="submission" date="2019-07" db="EMBL/GenBank/DDBJ databases">
        <title>Genomes of sea-ice associated Colwellia species.</title>
        <authorList>
            <person name="Bowman J.P."/>
        </authorList>
    </citation>
    <scope>NUCLEOTIDE SEQUENCE [LARGE SCALE GENOMIC DNA]</scope>
    <source>
        <strain evidence="2 3">ACAM 459</strain>
    </source>
</reference>
<dbReference type="InterPro" id="IPR055705">
    <property type="entry name" value="DUF7281"/>
</dbReference>
<evidence type="ECO:0000313" key="3">
    <source>
        <dbReference type="Proteomes" id="UP000321822"/>
    </source>
</evidence>
<dbReference type="OrthoDB" id="8564671at2"/>
<gene>
    <name evidence="2" type="ORF">ESZ36_18610</name>
</gene>
<dbReference type="Pfam" id="PF23947">
    <property type="entry name" value="DUF7281"/>
    <property type="match status" value="1"/>
</dbReference>
<dbReference type="RefSeq" id="WP_146790639.1">
    <property type="nucleotide sequence ID" value="NZ_VOLT01000011.1"/>
</dbReference>
<evidence type="ECO:0000259" key="1">
    <source>
        <dbReference type="Pfam" id="PF23947"/>
    </source>
</evidence>
<sequence>MKTVMNKQLYNFTQDKFQKYRQGGQIKNSALATKLYEEYNFGQLDINKQWLSFTLDNLLALSDEIQSALSLDIRQDPYPIKEDRLTTSEKFRNEKDNSYAVSKDFILINSLSELNVNQNCHEISPLTSLGMYIKADDIQSVEHTSIVLVENLAVMANLTSINLASLNNKISNTNCLSNNLDLTQALWLYRGDVKAQQTSNTSYQFFRRFKGKVPLVCFSDVDPKGIEIALTSDADYWLTIKNIDDLAMPLSGTEQEWYKQGASISFLQEQLSNIPSQKIDCWENIFLNLRTYRKTLKQEHILKHNVALVLIELT</sequence>
<organism evidence="2 3">
    <name type="scientific">Colwellia demingiae</name>
    <dbReference type="NCBI Taxonomy" id="89401"/>
    <lineage>
        <taxon>Bacteria</taxon>
        <taxon>Pseudomonadati</taxon>
        <taxon>Pseudomonadota</taxon>
        <taxon>Gammaproteobacteria</taxon>
        <taxon>Alteromonadales</taxon>
        <taxon>Colwelliaceae</taxon>
        <taxon>Colwellia</taxon>
    </lineage>
</organism>
<name>A0A5C6Q8F2_9GAMM</name>
<comment type="caution">
    <text evidence="2">The sequence shown here is derived from an EMBL/GenBank/DDBJ whole genome shotgun (WGS) entry which is preliminary data.</text>
</comment>
<dbReference type="AlphaFoldDB" id="A0A5C6Q8F2"/>
<evidence type="ECO:0000313" key="2">
    <source>
        <dbReference type="EMBL" id="TWX65285.1"/>
    </source>
</evidence>
<accession>A0A5C6Q8F2</accession>
<keyword evidence="3" id="KW-1185">Reference proteome</keyword>
<proteinExistence type="predicted"/>
<dbReference type="EMBL" id="VOLT01000011">
    <property type="protein sequence ID" value="TWX65285.1"/>
    <property type="molecule type" value="Genomic_DNA"/>
</dbReference>
<protein>
    <recommendedName>
        <fullName evidence="1">DUF7281 domain-containing protein</fullName>
    </recommendedName>
</protein>
<feature type="domain" description="DUF7281" evidence="1">
    <location>
        <begin position="104"/>
        <end position="308"/>
    </location>
</feature>